<feature type="compositionally biased region" description="Basic and acidic residues" evidence="11">
    <location>
        <begin position="76"/>
        <end position="92"/>
    </location>
</feature>
<sequence length="487" mass="56029">MEAQDAQVREVMDLTGLTESDAFTLLKAYGWNFKPINQAFLDLDDPNCKARRLQMRIEARLVEEGEEEEEEQGPGADKKSDDPNTPKDKEKAQPQPLQQQQQERPKMVPRNTDCPICLDPLPTDPKKVIMTSCKHAACVPCWGDLCNQKAETGKGALLTKCPVHGCSVVVPSSVFYAVCDHDQLQKYEQWYRHSFVDDNSKVQWCPKDCGRAVVSEGDLLHDVACDEDHCGHRFCFNCSNEAHEPAACETVKDWMIKGDGGTNDFMEAHTRPCPNCKKRIQKNDGCNHMICSKDAGGCDFHFCWMCLKEWKGHDNFYQCKEYNEKRRAGVVTEVEEKERKAKASHDKYMLYVEKHDKHAGAINFFRNERKRTEETITKLYNNPLVNDRTPRCPRLVDLKQCFMGACKEIALSRQTLKWSYPHAYYITDEIEQGLFECSVEALETHTALLQTQLEKSYDEILTDPEVPAENDRKENFKKFLRDFRSNL</sequence>
<evidence type="ECO:0000256" key="9">
    <source>
        <dbReference type="ARBA" id="ARBA00022833"/>
    </source>
</evidence>
<dbReference type="SUPFAM" id="SSF57850">
    <property type="entry name" value="RING/U-box"/>
    <property type="match status" value="3"/>
</dbReference>
<dbReference type="GO" id="GO:0008270">
    <property type="term" value="F:zinc ion binding"/>
    <property type="evidence" value="ECO:0007669"/>
    <property type="project" value="UniProtKB-KW"/>
</dbReference>
<dbReference type="InterPro" id="IPR031127">
    <property type="entry name" value="E3_UB_ligase_RBR"/>
</dbReference>
<evidence type="ECO:0000313" key="14">
    <source>
        <dbReference type="EMBL" id="CEM51895.1"/>
    </source>
</evidence>
<dbReference type="Pfam" id="PF01485">
    <property type="entry name" value="IBR"/>
    <property type="match status" value="1"/>
</dbReference>
<organism evidence="14">
    <name type="scientific">Chromera velia CCMP2878</name>
    <dbReference type="NCBI Taxonomy" id="1169474"/>
    <lineage>
        <taxon>Eukaryota</taxon>
        <taxon>Sar</taxon>
        <taxon>Alveolata</taxon>
        <taxon>Colpodellida</taxon>
        <taxon>Chromeraceae</taxon>
        <taxon>Chromera</taxon>
    </lineage>
</organism>
<dbReference type="InterPro" id="IPR044066">
    <property type="entry name" value="TRIAD_supradom"/>
</dbReference>
<evidence type="ECO:0000256" key="5">
    <source>
        <dbReference type="ARBA" id="ARBA00022723"/>
    </source>
</evidence>
<evidence type="ECO:0000256" key="7">
    <source>
        <dbReference type="ARBA" id="ARBA00022771"/>
    </source>
</evidence>
<feature type="domain" description="RING-type" evidence="13">
    <location>
        <begin position="110"/>
        <end position="323"/>
    </location>
</feature>
<evidence type="ECO:0000259" key="12">
    <source>
        <dbReference type="PROSITE" id="PS50089"/>
    </source>
</evidence>
<keyword evidence="7 10" id="KW-0863">Zinc-finger</keyword>
<dbReference type="InterPro" id="IPR001841">
    <property type="entry name" value="Znf_RING"/>
</dbReference>
<feature type="compositionally biased region" description="Low complexity" evidence="11">
    <location>
        <begin position="93"/>
        <end position="102"/>
    </location>
</feature>
<evidence type="ECO:0000256" key="11">
    <source>
        <dbReference type="SAM" id="MobiDB-lite"/>
    </source>
</evidence>
<dbReference type="EMBL" id="CDMZ01005080">
    <property type="protein sequence ID" value="CEM51895.1"/>
    <property type="molecule type" value="Genomic_DNA"/>
</dbReference>
<evidence type="ECO:0000256" key="8">
    <source>
        <dbReference type="ARBA" id="ARBA00022786"/>
    </source>
</evidence>
<accession>A0A0G4I4J0</accession>
<evidence type="ECO:0000259" key="13">
    <source>
        <dbReference type="PROSITE" id="PS51873"/>
    </source>
</evidence>
<evidence type="ECO:0000256" key="10">
    <source>
        <dbReference type="PROSITE-ProRule" id="PRU00175"/>
    </source>
</evidence>
<dbReference type="SMART" id="SM00647">
    <property type="entry name" value="IBR"/>
    <property type="match status" value="2"/>
</dbReference>
<comment type="catalytic activity">
    <reaction evidence="1">
        <text>[E2 ubiquitin-conjugating enzyme]-S-ubiquitinyl-L-cysteine + [acceptor protein]-L-lysine = [E2 ubiquitin-conjugating enzyme]-L-cysteine + [acceptor protein]-N(6)-ubiquitinyl-L-lysine.</text>
        <dbReference type="EC" id="2.3.2.31"/>
    </reaction>
</comment>
<keyword evidence="4" id="KW-0808">Transferase</keyword>
<comment type="pathway">
    <text evidence="2">Protein modification; protein ubiquitination.</text>
</comment>
<dbReference type="InterPro" id="IPR054694">
    <property type="entry name" value="Parkin-like_IBR"/>
</dbReference>
<dbReference type="PhylomeDB" id="A0A0G4I4J0"/>
<dbReference type="Gene3D" id="3.30.40.10">
    <property type="entry name" value="Zinc/RING finger domain, C3HC4 (zinc finger)"/>
    <property type="match status" value="1"/>
</dbReference>
<dbReference type="GO" id="GO:0016567">
    <property type="term" value="P:protein ubiquitination"/>
    <property type="evidence" value="ECO:0007669"/>
    <property type="project" value="InterPro"/>
</dbReference>
<dbReference type="AlphaFoldDB" id="A0A0G4I4J0"/>
<gene>
    <name evidence="14" type="ORF">Cvel_10925</name>
</gene>
<dbReference type="PROSITE" id="PS51873">
    <property type="entry name" value="TRIAD"/>
    <property type="match status" value="1"/>
</dbReference>
<reference evidence="14" key="1">
    <citation type="submission" date="2014-11" db="EMBL/GenBank/DDBJ databases">
        <authorList>
            <person name="Otto D Thomas"/>
            <person name="Naeem Raeece"/>
        </authorList>
    </citation>
    <scope>NUCLEOTIDE SEQUENCE</scope>
</reference>
<dbReference type="Pfam" id="PF22605">
    <property type="entry name" value="IBR_2"/>
    <property type="match status" value="1"/>
</dbReference>
<keyword evidence="9" id="KW-0862">Zinc</keyword>
<evidence type="ECO:0000256" key="4">
    <source>
        <dbReference type="ARBA" id="ARBA00022679"/>
    </source>
</evidence>
<dbReference type="GO" id="GO:0061630">
    <property type="term" value="F:ubiquitin protein ligase activity"/>
    <property type="evidence" value="ECO:0007669"/>
    <property type="project" value="UniProtKB-EC"/>
</dbReference>
<dbReference type="VEuPathDB" id="CryptoDB:Cvel_10925"/>
<dbReference type="EC" id="2.3.2.31" evidence="3"/>
<dbReference type="InterPro" id="IPR013083">
    <property type="entry name" value="Znf_RING/FYVE/PHD"/>
</dbReference>
<keyword evidence="8" id="KW-0833">Ubl conjugation pathway</keyword>
<dbReference type="PROSITE" id="PS50089">
    <property type="entry name" value="ZF_RING_2"/>
    <property type="match status" value="1"/>
</dbReference>
<dbReference type="InterPro" id="IPR002867">
    <property type="entry name" value="IBR_dom"/>
</dbReference>
<evidence type="ECO:0000256" key="1">
    <source>
        <dbReference type="ARBA" id="ARBA00001798"/>
    </source>
</evidence>
<dbReference type="CDD" id="cd20346">
    <property type="entry name" value="BRcat_RBR_ANKIB1"/>
    <property type="match status" value="1"/>
</dbReference>
<name>A0A0G4I4J0_9ALVE</name>
<keyword evidence="5" id="KW-0479">Metal-binding</keyword>
<evidence type="ECO:0000256" key="6">
    <source>
        <dbReference type="ARBA" id="ARBA00022737"/>
    </source>
</evidence>
<dbReference type="Gene3D" id="1.20.120.1750">
    <property type="match status" value="1"/>
</dbReference>
<protein>
    <recommendedName>
        <fullName evidence="3">RBR-type E3 ubiquitin transferase</fullName>
        <ecNumber evidence="3">2.3.2.31</ecNumber>
    </recommendedName>
</protein>
<evidence type="ECO:0000256" key="3">
    <source>
        <dbReference type="ARBA" id="ARBA00012251"/>
    </source>
</evidence>
<proteinExistence type="predicted"/>
<keyword evidence="6" id="KW-0677">Repeat</keyword>
<evidence type="ECO:0000256" key="2">
    <source>
        <dbReference type="ARBA" id="ARBA00004906"/>
    </source>
</evidence>
<feature type="domain" description="RING-type" evidence="12">
    <location>
        <begin position="114"/>
        <end position="164"/>
    </location>
</feature>
<feature type="region of interest" description="Disordered" evidence="11">
    <location>
        <begin position="61"/>
        <end position="109"/>
    </location>
</feature>
<dbReference type="PANTHER" id="PTHR11685">
    <property type="entry name" value="RBR FAMILY RING FINGER AND IBR DOMAIN-CONTAINING"/>
    <property type="match status" value="1"/>
</dbReference>